<accession>A0A4P8ISU5</accession>
<protein>
    <submittedName>
        <fullName evidence="6">Helix-turn-helix transcriptional regulator</fullName>
    </submittedName>
</protein>
<keyword evidence="3" id="KW-0804">Transcription</keyword>
<dbReference type="GO" id="GO:0043565">
    <property type="term" value="F:sequence-specific DNA binding"/>
    <property type="evidence" value="ECO:0007669"/>
    <property type="project" value="InterPro"/>
</dbReference>
<dbReference type="AlphaFoldDB" id="A0A4P8ISU5"/>
<dbReference type="RefSeq" id="WP_137333171.1">
    <property type="nucleotide sequence ID" value="NZ_CP040077.1"/>
</dbReference>
<evidence type="ECO:0000313" key="6">
    <source>
        <dbReference type="EMBL" id="QCP50353.1"/>
    </source>
</evidence>
<evidence type="ECO:0000259" key="5">
    <source>
        <dbReference type="PROSITE" id="PS01124"/>
    </source>
</evidence>
<reference evidence="6 7" key="1">
    <citation type="submission" date="2019-05" db="EMBL/GenBank/DDBJ databases">
        <title>Burkholderia sp. DHOD12, isolated from subtropical forest soil.</title>
        <authorList>
            <person name="Gao Z.-H."/>
            <person name="Qiu L.-H."/>
        </authorList>
    </citation>
    <scope>NUCLEOTIDE SEQUENCE [LARGE SCALE GENOMIC DNA]</scope>
    <source>
        <strain evidence="6 7">DHOD12</strain>
    </source>
</reference>
<keyword evidence="2" id="KW-0238">DNA-binding</keyword>
<evidence type="ECO:0000256" key="4">
    <source>
        <dbReference type="SAM" id="MobiDB-lite"/>
    </source>
</evidence>
<dbReference type="PANTHER" id="PTHR43280:SF2">
    <property type="entry name" value="HTH-TYPE TRANSCRIPTIONAL REGULATOR EXSA"/>
    <property type="match status" value="1"/>
</dbReference>
<gene>
    <name evidence="6" type="ORF">FAZ95_14950</name>
</gene>
<keyword evidence="7" id="KW-1185">Reference proteome</keyword>
<dbReference type="Pfam" id="PF12833">
    <property type="entry name" value="HTH_18"/>
    <property type="match status" value="1"/>
</dbReference>
<dbReference type="GO" id="GO:0003700">
    <property type="term" value="F:DNA-binding transcription factor activity"/>
    <property type="evidence" value="ECO:0007669"/>
    <property type="project" value="InterPro"/>
</dbReference>
<evidence type="ECO:0000313" key="7">
    <source>
        <dbReference type="Proteomes" id="UP000298656"/>
    </source>
</evidence>
<dbReference type="InterPro" id="IPR009057">
    <property type="entry name" value="Homeodomain-like_sf"/>
</dbReference>
<sequence length="383" mass="43118">MSESVTGASCEPVCSAALKGDSQGFSWTKPFVAQGVPWVNSLRYEYYDCDIESLSGDKKFDLVARRGMSSPYPITLLASRRRYAFWRSWNHISDNRENIVILRYVKSGAFSLTQCGTTLTVKAGQFVFSKCNVPFRWESLADDLSPTEYFSILLPPDLVLRHFPDGVPLKDCLSMPLDRCLAMPSLLSLLNDQGQYFERHVVEMLVGTLLKEAEEVAKQACVQIDTRKHICEKRLEDIIGYITLHVSNPDLSASIVARACGISPRYLCYLLKLKGTSFSELLWEERLKQTGKWLLALDTRHYTIAEIAYMNGFKTSAHFSRLFKNYWGCSPREFRQSGGKSAVSLHDRKAVRATVGDDSMLQEPADVASMDEPGDTNAQELMA</sequence>
<dbReference type="SMART" id="SM00342">
    <property type="entry name" value="HTH_ARAC"/>
    <property type="match status" value="1"/>
</dbReference>
<proteinExistence type="predicted"/>
<dbReference type="Gene3D" id="1.10.10.60">
    <property type="entry name" value="Homeodomain-like"/>
    <property type="match status" value="1"/>
</dbReference>
<dbReference type="Proteomes" id="UP000298656">
    <property type="component" value="Chromosome 1"/>
</dbReference>
<dbReference type="OrthoDB" id="9178898at2"/>
<feature type="region of interest" description="Disordered" evidence="4">
    <location>
        <begin position="362"/>
        <end position="383"/>
    </location>
</feature>
<dbReference type="KEGG" id="tvl:FAZ95_14950"/>
<name>A0A4P8ISU5_9BURK</name>
<evidence type="ECO:0000256" key="2">
    <source>
        <dbReference type="ARBA" id="ARBA00023125"/>
    </source>
</evidence>
<evidence type="ECO:0000256" key="3">
    <source>
        <dbReference type="ARBA" id="ARBA00023163"/>
    </source>
</evidence>
<feature type="domain" description="HTH araC/xylS-type" evidence="5">
    <location>
        <begin position="236"/>
        <end position="337"/>
    </location>
</feature>
<dbReference type="EMBL" id="CP040077">
    <property type="protein sequence ID" value="QCP50353.1"/>
    <property type="molecule type" value="Genomic_DNA"/>
</dbReference>
<dbReference type="InterPro" id="IPR020449">
    <property type="entry name" value="Tscrpt_reg_AraC-type_HTH"/>
</dbReference>
<organism evidence="6 7">
    <name type="scientific">Trinickia violacea</name>
    <dbReference type="NCBI Taxonomy" id="2571746"/>
    <lineage>
        <taxon>Bacteria</taxon>
        <taxon>Pseudomonadati</taxon>
        <taxon>Pseudomonadota</taxon>
        <taxon>Betaproteobacteria</taxon>
        <taxon>Burkholderiales</taxon>
        <taxon>Burkholderiaceae</taxon>
        <taxon>Trinickia</taxon>
    </lineage>
</organism>
<dbReference type="InterPro" id="IPR018060">
    <property type="entry name" value="HTH_AraC"/>
</dbReference>
<keyword evidence="1" id="KW-0805">Transcription regulation</keyword>
<dbReference type="PROSITE" id="PS01124">
    <property type="entry name" value="HTH_ARAC_FAMILY_2"/>
    <property type="match status" value="1"/>
</dbReference>
<dbReference type="SUPFAM" id="SSF46689">
    <property type="entry name" value="Homeodomain-like"/>
    <property type="match status" value="1"/>
</dbReference>
<dbReference type="PANTHER" id="PTHR43280">
    <property type="entry name" value="ARAC-FAMILY TRANSCRIPTIONAL REGULATOR"/>
    <property type="match status" value="1"/>
</dbReference>
<evidence type="ECO:0000256" key="1">
    <source>
        <dbReference type="ARBA" id="ARBA00023015"/>
    </source>
</evidence>
<dbReference type="PRINTS" id="PR00032">
    <property type="entry name" value="HTHARAC"/>
</dbReference>